<dbReference type="EMBL" id="JAOQJU010000015">
    <property type="protein sequence ID" value="MCU6687230.1"/>
    <property type="molecule type" value="Genomic_DNA"/>
</dbReference>
<reference evidence="2 3" key="1">
    <citation type="journal article" date="2021" name="ISME Commun">
        <title>Automated analysis of genomic sequences facilitates high-throughput and comprehensive description of bacteria.</title>
        <authorList>
            <person name="Hitch T.C.A."/>
        </authorList>
    </citation>
    <scope>NUCLEOTIDE SEQUENCE [LARGE SCALE GENOMIC DNA]</scope>
    <source>
        <strain evidence="2 3">Sanger_03</strain>
    </source>
</reference>
<gene>
    <name evidence="2" type="ORF">OCV99_11890</name>
</gene>
<name>A0ABT2RPC8_9FIRM</name>
<organism evidence="2 3">
    <name type="scientific">Dorea acetigenes</name>
    <dbReference type="NCBI Taxonomy" id="2981787"/>
    <lineage>
        <taxon>Bacteria</taxon>
        <taxon>Bacillati</taxon>
        <taxon>Bacillota</taxon>
        <taxon>Clostridia</taxon>
        <taxon>Lachnospirales</taxon>
        <taxon>Lachnospiraceae</taxon>
        <taxon>Dorea</taxon>
    </lineage>
</organism>
<accession>A0ABT2RPC8</accession>
<evidence type="ECO:0000313" key="2">
    <source>
        <dbReference type="EMBL" id="MCU6687230.1"/>
    </source>
</evidence>
<dbReference type="PANTHER" id="PTHR43236">
    <property type="entry name" value="ANTITOXIN HIGA1"/>
    <property type="match status" value="1"/>
</dbReference>
<evidence type="ECO:0000259" key="1">
    <source>
        <dbReference type="Pfam" id="PF06114"/>
    </source>
</evidence>
<comment type="caution">
    <text evidence="2">The sequence shown here is derived from an EMBL/GenBank/DDBJ whole genome shotgun (WGS) entry which is preliminary data.</text>
</comment>
<evidence type="ECO:0000313" key="3">
    <source>
        <dbReference type="Proteomes" id="UP001652431"/>
    </source>
</evidence>
<sequence length="199" mass="22943">MGQMIYFDMYRREEGDTMCKVLEKIHNKTAEELLKEYDVYDSLPIDLEKLVTSIGLSVLPVDFTLLEEALNKKDILGLVLTSGNDAAIFYRKTDSVNRKRFTIAHELAHCCHLDPATTEPHIEYRIDEDKKDEFERKMDIFAGELLIPFKKLKEVYMSLEIPASAVLAKIFNVSVSVMEARLNYLKISHYNNKGIPVTY</sequence>
<dbReference type="PANTHER" id="PTHR43236:SF2">
    <property type="entry name" value="BLL0069 PROTEIN"/>
    <property type="match status" value="1"/>
</dbReference>
<dbReference type="Gene3D" id="1.10.10.2910">
    <property type="match status" value="1"/>
</dbReference>
<proteinExistence type="predicted"/>
<keyword evidence="3" id="KW-1185">Reference proteome</keyword>
<protein>
    <submittedName>
        <fullName evidence="2">ImmA/IrrE family metallo-endopeptidase</fullName>
    </submittedName>
</protein>
<dbReference type="InterPro" id="IPR052345">
    <property type="entry name" value="Rad_response_metalloprotease"/>
</dbReference>
<dbReference type="RefSeq" id="WP_262575527.1">
    <property type="nucleotide sequence ID" value="NZ_JAOQJU010000015.1"/>
</dbReference>
<dbReference type="Pfam" id="PF06114">
    <property type="entry name" value="Peptidase_M78"/>
    <property type="match status" value="1"/>
</dbReference>
<dbReference type="Proteomes" id="UP001652431">
    <property type="component" value="Unassembled WGS sequence"/>
</dbReference>
<dbReference type="InterPro" id="IPR010359">
    <property type="entry name" value="IrrE_HExxH"/>
</dbReference>
<feature type="domain" description="IrrE N-terminal-like" evidence="1">
    <location>
        <begin position="65"/>
        <end position="183"/>
    </location>
</feature>